<evidence type="ECO:0000313" key="3">
    <source>
        <dbReference type="Proteomes" id="UP001165653"/>
    </source>
</evidence>
<name>A0ABT3G364_9BACT</name>
<organism evidence="2 3">
    <name type="scientific">Luteolibacter rhizosphaerae</name>
    <dbReference type="NCBI Taxonomy" id="2989719"/>
    <lineage>
        <taxon>Bacteria</taxon>
        <taxon>Pseudomonadati</taxon>
        <taxon>Verrucomicrobiota</taxon>
        <taxon>Verrucomicrobiia</taxon>
        <taxon>Verrucomicrobiales</taxon>
        <taxon>Verrucomicrobiaceae</taxon>
        <taxon>Luteolibacter</taxon>
    </lineage>
</organism>
<dbReference type="CDD" id="cd00063">
    <property type="entry name" value="FN3"/>
    <property type="match status" value="1"/>
</dbReference>
<dbReference type="EMBL" id="JAPDDR010000005">
    <property type="protein sequence ID" value="MCW1914278.1"/>
    <property type="molecule type" value="Genomic_DNA"/>
</dbReference>
<dbReference type="Gene3D" id="2.60.40.10">
    <property type="entry name" value="Immunoglobulins"/>
    <property type="match status" value="1"/>
</dbReference>
<dbReference type="NCBIfam" id="NF012211">
    <property type="entry name" value="tand_rpt_95"/>
    <property type="match status" value="9"/>
</dbReference>
<dbReference type="PROSITE" id="PS50853">
    <property type="entry name" value="FN3"/>
    <property type="match status" value="1"/>
</dbReference>
<accession>A0ABT3G364</accession>
<feature type="domain" description="Fibronectin type-III" evidence="1">
    <location>
        <begin position="28"/>
        <end position="120"/>
    </location>
</feature>
<dbReference type="SUPFAM" id="SSF49313">
    <property type="entry name" value="Cadherin-like"/>
    <property type="match status" value="2"/>
</dbReference>
<dbReference type="PANTHER" id="PTHR45739:SF8">
    <property type="entry name" value="FRAS1-RELATED EXTRACELLULAR MATRIX PROTEIN 1"/>
    <property type="match status" value="1"/>
</dbReference>
<gene>
    <name evidence="2" type="ORF">OJ996_11875</name>
</gene>
<evidence type="ECO:0000313" key="2">
    <source>
        <dbReference type="EMBL" id="MCW1914278.1"/>
    </source>
</evidence>
<protein>
    <submittedName>
        <fullName evidence="2">Ig-like domain-containing protein</fullName>
    </submittedName>
</protein>
<dbReference type="Proteomes" id="UP001165653">
    <property type="component" value="Unassembled WGS sequence"/>
</dbReference>
<dbReference type="InterPro" id="IPR013783">
    <property type="entry name" value="Ig-like_fold"/>
</dbReference>
<proteinExistence type="predicted"/>
<comment type="caution">
    <text evidence="2">The sequence shown here is derived from an EMBL/GenBank/DDBJ whole genome shotgun (WGS) entry which is preliminary data.</text>
</comment>
<dbReference type="RefSeq" id="WP_264513803.1">
    <property type="nucleotide sequence ID" value="NZ_JAPDDR010000005.1"/>
</dbReference>
<dbReference type="CDD" id="cd11304">
    <property type="entry name" value="Cadherin_repeat"/>
    <property type="match status" value="1"/>
</dbReference>
<dbReference type="SMART" id="SM00060">
    <property type="entry name" value="FN3"/>
    <property type="match status" value="1"/>
</dbReference>
<dbReference type="InterPro" id="IPR036116">
    <property type="entry name" value="FN3_sf"/>
</dbReference>
<dbReference type="Gene3D" id="2.60.40.3440">
    <property type="match status" value="7"/>
</dbReference>
<dbReference type="PANTHER" id="PTHR45739">
    <property type="entry name" value="MATRIX PROTEIN, PUTATIVE-RELATED"/>
    <property type="match status" value="1"/>
</dbReference>
<dbReference type="InterPro" id="IPR051561">
    <property type="entry name" value="FRAS1_ECM"/>
</dbReference>
<dbReference type="Pfam" id="PF17963">
    <property type="entry name" value="Big_9"/>
    <property type="match status" value="9"/>
</dbReference>
<keyword evidence="3" id="KW-1185">Reference proteome</keyword>
<dbReference type="Gene3D" id="2.60.40.2810">
    <property type="match status" value="2"/>
</dbReference>
<evidence type="ECO:0000259" key="1">
    <source>
        <dbReference type="PROSITE" id="PS50853"/>
    </source>
</evidence>
<dbReference type="InterPro" id="IPR015919">
    <property type="entry name" value="Cadherin-like_sf"/>
</dbReference>
<dbReference type="InterPro" id="IPR003961">
    <property type="entry name" value="FN3_dom"/>
</dbReference>
<dbReference type="Pfam" id="PF00041">
    <property type="entry name" value="fn3"/>
    <property type="match status" value="1"/>
</dbReference>
<sequence>MTPSVAAKTSYDLAPGRVLARFLSLATVLTGLATEVRAAADKTVDLAWNANPETNIAGYRLRYGTASGSYTNTIDVGNSLSATATGLDGGTTYYFTVVAYNTGGQTSPNAGEVSYTVPGTPNIPPVAEGFSLSTLEDVSVAATLSASDADGDPITYSIVSAPSKGTLTGTAPNLTYRPATNAVGTDSFTYRASDGSANSATVTVSIVIEPVNDAPIANSSSISTSEDTNLAFTLAASDPDGTGLTYTILTAPTKGTLTGTPPNLTYRPAANVNGNDSFTFKVSDGVLESGVATVSISIAAVNDVPVATPGSTSTLEDTPVALTLFGSDIEGSNLSYSIVTPPAKGALSGTPPNLTYIPALNSNGADIFVFRVNDGSANSANANVTISVTPVNDAPVASSTSITTSLNNPVPATLSAVDVDGDPLTYTILNQPTQGTLSGTPPNLTYQPGTGNLGSDSFTFRVSDGVLDSGVGTVSISIVPGNAVPTAISQTVNATEDTARSITLGGTDPENSALSYAVVTQPSKGTLSGTPPNLSYTPQLNFNGTDSFTFRVNDGAANSAAATVTINVAAVNDAPVATPRSVTTTLNNSVAVVLAGSDVEGSALTFGIASQPASGTLSGTPPNLTYVPNNNFSGSDSFTFRVNDGTVNSATATVSITITTTNRAPVAQVRSVFTLMNKSLPVVLAGTDADANPLTFRIVSGPTNGVLLGTPPNLTYKPNTSYKGDDRFSYVVNDGILDSAVALVAIDVRGKNTKPSANSSAATSLQNAWVGTPLSGVDPEGDALTFTVVKGPKNGKLVGTSPHLMYMPNYGFKGKDSYTFRASDGLLSSNVATVSIEVVNPNNRAPVITSRTLTTPANKPIVVTLNAHDSDGDPLTYRVLTKPASGKLSGKGSKLTYKPAKGFMGSVSFTYVANDGVTDSAAGTVTINVVNPSTMASSAANSSQKAASKPVDPRLLLTTEPSRPDGLTLTASGGAGDIWVLESSPDLLEWTPIGEVEIGDQGVTTLEMPLPAGKKSEFYRLNSPVK</sequence>
<dbReference type="SUPFAM" id="SSF49265">
    <property type="entry name" value="Fibronectin type III"/>
    <property type="match status" value="1"/>
</dbReference>
<reference evidence="2" key="1">
    <citation type="submission" date="2022-10" db="EMBL/GenBank/DDBJ databases">
        <title>Luteolibacter sp. GHJ8, whole genome shotgun sequencing project.</title>
        <authorList>
            <person name="Zhao G."/>
            <person name="Shen L."/>
        </authorList>
    </citation>
    <scope>NUCLEOTIDE SEQUENCE</scope>
    <source>
        <strain evidence="2">GHJ8</strain>
    </source>
</reference>